<name>A0A0D2UUB6_GOSRA</name>
<organism evidence="3 4">
    <name type="scientific">Gossypium raimondii</name>
    <name type="common">Peruvian cotton</name>
    <name type="synonym">Gossypium klotzschianum subsp. raimondii</name>
    <dbReference type="NCBI Taxonomy" id="29730"/>
    <lineage>
        <taxon>Eukaryota</taxon>
        <taxon>Viridiplantae</taxon>
        <taxon>Streptophyta</taxon>
        <taxon>Embryophyta</taxon>
        <taxon>Tracheophyta</taxon>
        <taxon>Spermatophyta</taxon>
        <taxon>Magnoliopsida</taxon>
        <taxon>eudicotyledons</taxon>
        <taxon>Gunneridae</taxon>
        <taxon>Pentapetalae</taxon>
        <taxon>rosids</taxon>
        <taxon>malvids</taxon>
        <taxon>Malvales</taxon>
        <taxon>Malvaceae</taxon>
        <taxon>Malvoideae</taxon>
        <taxon>Gossypium</taxon>
    </lineage>
</organism>
<feature type="signal peptide" evidence="2">
    <location>
        <begin position="1"/>
        <end position="27"/>
    </location>
</feature>
<dbReference type="AlphaFoldDB" id="A0A0D2UUB6"/>
<evidence type="ECO:0000313" key="3">
    <source>
        <dbReference type="EMBL" id="KJB71926.1"/>
    </source>
</evidence>
<dbReference type="Proteomes" id="UP000032304">
    <property type="component" value="Chromosome 11"/>
</dbReference>
<dbReference type="Gramene" id="KJB71926">
    <property type="protein sequence ID" value="KJB71926"/>
    <property type="gene ID" value="B456_011G149400"/>
</dbReference>
<dbReference type="EMBL" id="CM001750">
    <property type="protein sequence ID" value="KJB71926.1"/>
    <property type="molecule type" value="Genomic_DNA"/>
</dbReference>
<evidence type="ECO:0000313" key="4">
    <source>
        <dbReference type="Proteomes" id="UP000032304"/>
    </source>
</evidence>
<sequence length="69" mass="7309">MACKMIPVLPILVLLLSFSLFLPPSLTTGSHLIGNKVKQESRRNLIGVNPGPGGHGPSGYVPRGPDRCC</sequence>
<feature type="chain" id="PRO_5002252963" description="Transmembrane protein" evidence="2">
    <location>
        <begin position="28"/>
        <end position="69"/>
    </location>
</feature>
<reference evidence="3 4" key="1">
    <citation type="journal article" date="2012" name="Nature">
        <title>Repeated polyploidization of Gossypium genomes and the evolution of spinnable cotton fibres.</title>
        <authorList>
            <person name="Paterson A.H."/>
            <person name="Wendel J.F."/>
            <person name="Gundlach H."/>
            <person name="Guo H."/>
            <person name="Jenkins J."/>
            <person name="Jin D."/>
            <person name="Llewellyn D."/>
            <person name="Showmaker K.C."/>
            <person name="Shu S."/>
            <person name="Udall J."/>
            <person name="Yoo M.J."/>
            <person name="Byers R."/>
            <person name="Chen W."/>
            <person name="Doron-Faigenboim A."/>
            <person name="Duke M.V."/>
            <person name="Gong L."/>
            <person name="Grimwood J."/>
            <person name="Grover C."/>
            <person name="Grupp K."/>
            <person name="Hu G."/>
            <person name="Lee T.H."/>
            <person name="Li J."/>
            <person name="Lin L."/>
            <person name="Liu T."/>
            <person name="Marler B.S."/>
            <person name="Page J.T."/>
            <person name="Roberts A.W."/>
            <person name="Romanel E."/>
            <person name="Sanders W.S."/>
            <person name="Szadkowski E."/>
            <person name="Tan X."/>
            <person name="Tang H."/>
            <person name="Xu C."/>
            <person name="Wang J."/>
            <person name="Wang Z."/>
            <person name="Zhang D."/>
            <person name="Zhang L."/>
            <person name="Ashrafi H."/>
            <person name="Bedon F."/>
            <person name="Bowers J.E."/>
            <person name="Brubaker C.L."/>
            <person name="Chee P.W."/>
            <person name="Das S."/>
            <person name="Gingle A.R."/>
            <person name="Haigler C.H."/>
            <person name="Harker D."/>
            <person name="Hoffmann L.V."/>
            <person name="Hovav R."/>
            <person name="Jones D.C."/>
            <person name="Lemke C."/>
            <person name="Mansoor S."/>
            <person name="ur Rahman M."/>
            <person name="Rainville L.N."/>
            <person name="Rambani A."/>
            <person name="Reddy U.K."/>
            <person name="Rong J.K."/>
            <person name="Saranga Y."/>
            <person name="Scheffler B.E."/>
            <person name="Scheffler J.A."/>
            <person name="Stelly D.M."/>
            <person name="Triplett B.A."/>
            <person name="Van Deynze A."/>
            <person name="Vaslin M.F."/>
            <person name="Waghmare V.N."/>
            <person name="Walford S.A."/>
            <person name="Wright R.J."/>
            <person name="Zaki E.A."/>
            <person name="Zhang T."/>
            <person name="Dennis E.S."/>
            <person name="Mayer K.F."/>
            <person name="Peterson D.G."/>
            <person name="Rokhsar D.S."/>
            <person name="Wang X."/>
            <person name="Schmutz J."/>
        </authorList>
    </citation>
    <scope>NUCLEOTIDE SEQUENCE [LARGE SCALE GENOMIC DNA]</scope>
</reference>
<gene>
    <name evidence="3" type="ORF">B456_011G149400</name>
</gene>
<evidence type="ECO:0000256" key="1">
    <source>
        <dbReference type="SAM" id="MobiDB-lite"/>
    </source>
</evidence>
<evidence type="ECO:0000256" key="2">
    <source>
        <dbReference type="SAM" id="SignalP"/>
    </source>
</evidence>
<keyword evidence="4" id="KW-1185">Reference proteome</keyword>
<keyword evidence="2" id="KW-0732">Signal</keyword>
<evidence type="ECO:0008006" key="5">
    <source>
        <dbReference type="Google" id="ProtNLM"/>
    </source>
</evidence>
<proteinExistence type="predicted"/>
<feature type="region of interest" description="Disordered" evidence="1">
    <location>
        <begin position="46"/>
        <end position="69"/>
    </location>
</feature>
<accession>A0A0D2UUB6</accession>
<protein>
    <recommendedName>
        <fullName evidence="5">Transmembrane protein</fullName>
    </recommendedName>
</protein>